<reference evidence="1" key="1">
    <citation type="submission" date="2021-11" db="EMBL/GenBank/DDBJ databases">
        <title>Fusarium solani-melongenae Genome sequencing and assembly.</title>
        <authorList>
            <person name="Xie S."/>
            <person name="Huang L."/>
            <person name="Zhang X."/>
        </authorList>
    </citation>
    <scope>NUCLEOTIDE SEQUENCE</scope>
    <source>
        <strain evidence="1">CRI 24-3</strain>
    </source>
</reference>
<sequence>MDVAESLRVSGDSRWAAAIGTLGDELKSQIDPASENKQKTLDELLAVAEQARKRLVDKSWSFKRMNGEVVFARATCLPSWPSGSITSRTWATLSCNTTQVADGEKSAQAGKRVSRGCEFAEDDLMARTTLLNLHSSARP</sequence>
<proteinExistence type="predicted"/>
<protein>
    <submittedName>
        <fullName evidence="1">Uncharacterized protein</fullName>
    </submittedName>
</protein>
<evidence type="ECO:0000313" key="2">
    <source>
        <dbReference type="Proteomes" id="UP000830768"/>
    </source>
</evidence>
<keyword evidence="2" id="KW-1185">Reference proteome</keyword>
<evidence type="ECO:0000313" key="1">
    <source>
        <dbReference type="EMBL" id="UPK92242.1"/>
    </source>
</evidence>
<organism evidence="1 2">
    <name type="scientific">Fusarium solani subsp. cucurbitae</name>
    <name type="common">Neocosmosporum cucurbitae</name>
    <dbReference type="NCBI Taxonomy" id="2747967"/>
    <lineage>
        <taxon>Eukaryota</taxon>
        <taxon>Fungi</taxon>
        <taxon>Dikarya</taxon>
        <taxon>Ascomycota</taxon>
        <taxon>Pezizomycotina</taxon>
        <taxon>Sordariomycetes</taxon>
        <taxon>Hypocreomycetidae</taxon>
        <taxon>Hypocreales</taxon>
        <taxon>Nectriaceae</taxon>
        <taxon>Fusarium</taxon>
        <taxon>Fusarium solani species complex</taxon>
    </lineage>
</organism>
<dbReference type="EMBL" id="CP090032">
    <property type="protein sequence ID" value="UPK92242.1"/>
    <property type="molecule type" value="Genomic_DNA"/>
</dbReference>
<dbReference type="Proteomes" id="UP000830768">
    <property type="component" value="Chromosome 3"/>
</dbReference>
<accession>A0ACD3YTL3</accession>
<name>A0ACD3YTL3_FUSSC</name>
<gene>
    <name evidence="1" type="ORF">LCI18_003177</name>
</gene>